<feature type="transmembrane region" description="Helical" evidence="2">
    <location>
        <begin position="89"/>
        <end position="109"/>
    </location>
</feature>
<evidence type="ECO:0000313" key="3">
    <source>
        <dbReference type="EMBL" id="WZO32630.1"/>
    </source>
</evidence>
<proteinExistence type="predicted"/>
<gene>
    <name evidence="3" type="ORF">MRBLWS13_000226</name>
</gene>
<evidence type="ECO:0000256" key="1">
    <source>
        <dbReference type="SAM" id="MobiDB-lite"/>
    </source>
</evidence>
<dbReference type="EMBL" id="CP151632">
    <property type="protein sequence ID" value="WZO32630.1"/>
    <property type="molecule type" value="Genomic_DNA"/>
</dbReference>
<keyword evidence="2" id="KW-0472">Membrane</keyword>
<name>A0AAU6S6T6_9MICO</name>
<feature type="transmembrane region" description="Helical" evidence="2">
    <location>
        <begin position="129"/>
        <end position="148"/>
    </location>
</feature>
<sequence>MTTGRDDDALSWDGDDDPTLDLGDSAGSDPAPEAPARSSVPELPRGYTAVGKSSEAVGAAGTPDAASVEEETPAGGDTVAEPRSLGNGALVALGVLGGVYALYAIGWIVGGLRLQGWRPFLVTDLMYQGSLWLAVLAPVLWFATVVLLTRTGRTWVRFAWLGAGAVLLVPWPFVLIGAVGQ</sequence>
<dbReference type="AlphaFoldDB" id="A0AAU6S6T6"/>
<keyword evidence="2" id="KW-1133">Transmembrane helix</keyword>
<organism evidence="3">
    <name type="scientific">Microbacterium sp. LWS13-1.2</name>
    <dbReference type="NCBI Taxonomy" id="3135264"/>
    <lineage>
        <taxon>Bacteria</taxon>
        <taxon>Bacillati</taxon>
        <taxon>Actinomycetota</taxon>
        <taxon>Actinomycetes</taxon>
        <taxon>Micrococcales</taxon>
        <taxon>Microbacteriaceae</taxon>
        <taxon>Microbacterium</taxon>
    </lineage>
</organism>
<protein>
    <submittedName>
        <fullName evidence="3">DNA polymerase III subunit gamma/tau</fullName>
    </submittedName>
</protein>
<accession>A0AAU6S6T6</accession>
<keyword evidence="2" id="KW-0812">Transmembrane</keyword>
<dbReference type="RefSeq" id="WP_349427270.1">
    <property type="nucleotide sequence ID" value="NZ_CP151632.1"/>
</dbReference>
<feature type="compositionally biased region" description="Acidic residues" evidence="1">
    <location>
        <begin position="9"/>
        <end position="19"/>
    </location>
</feature>
<feature type="region of interest" description="Disordered" evidence="1">
    <location>
        <begin position="1"/>
        <end position="79"/>
    </location>
</feature>
<reference evidence="3" key="1">
    <citation type="submission" date="2024-04" db="EMBL/GenBank/DDBJ databases">
        <authorList>
            <person name="Roder T."/>
            <person name="Oberhansli S."/>
            <person name="Kreuzer M."/>
        </authorList>
    </citation>
    <scope>NUCLEOTIDE SEQUENCE</scope>
    <source>
        <strain evidence="3">LWS13-1.2</strain>
    </source>
</reference>
<evidence type="ECO:0000256" key="2">
    <source>
        <dbReference type="SAM" id="Phobius"/>
    </source>
</evidence>
<feature type="transmembrane region" description="Helical" evidence="2">
    <location>
        <begin position="160"/>
        <end position="180"/>
    </location>
</feature>